<evidence type="ECO:0000313" key="2">
    <source>
        <dbReference type="Proteomes" id="UP000789920"/>
    </source>
</evidence>
<keyword evidence="2" id="KW-1185">Reference proteome</keyword>
<feature type="non-terminal residue" evidence="1">
    <location>
        <position position="201"/>
    </location>
</feature>
<protein>
    <submittedName>
        <fullName evidence="1">23328_t:CDS:1</fullName>
    </submittedName>
</protein>
<dbReference type="Proteomes" id="UP000789920">
    <property type="component" value="Unassembled WGS sequence"/>
</dbReference>
<proteinExistence type="predicted"/>
<gene>
    <name evidence="1" type="ORF">RPERSI_LOCUS16278</name>
</gene>
<sequence length="201" mass="23510">PPSLQEKNLDSNQFEIRVNQNEFDTKEQGVFYQGLLRIHFYDLFSYQRVRGAIARTSFAEIVFEEAIPIDQEFLPREQHDFRDLVKSLKGRRGKDGQKIPTKITFLANAYSWRVRKVNKKYCLMHFTKNKKETDKELVNFCFNLEEKAKSKLKNCVLRKKPALISNTVKIMNSILSIDPGGKTGIYYKNGEQEQLLEINKP</sequence>
<reference evidence="1" key="1">
    <citation type="submission" date="2021-06" db="EMBL/GenBank/DDBJ databases">
        <authorList>
            <person name="Kallberg Y."/>
            <person name="Tangrot J."/>
            <person name="Rosling A."/>
        </authorList>
    </citation>
    <scope>NUCLEOTIDE SEQUENCE</scope>
    <source>
        <strain evidence="1">MA461A</strain>
    </source>
</reference>
<comment type="caution">
    <text evidence="1">The sequence shown here is derived from an EMBL/GenBank/DDBJ whole genome shotgun (WGS) entry which is preliminary data.</text>
</comment>
<accession>A0ACA9QYS0</accession>
<dbReference type="EMBL" id="CAJVQC010040014">
    <property type="protein sequence ID" value="CAG8769900.1"/>
    <property type="molecule type" value="Genomic_DNA"/>
</dbReference>
<organism evidence="1 2">
    <name type="scientific">Racocetra persica</name>
    <dbReference type="NCBI Taxonomy" id="160502"/>
    <lineage>
        <taxon>Eukaryota</taxon>
        <taxon>Fungi</taxon>
        <taxon>Fungi incertae sedis</taxon>
        <taxon>Mucoromycota</taxon>
        <taxon>Glomeromycotina</taxon>
        <taxon>Glomeromycetes</taxon>
        <taxon>Diversisporales</taxon>
        <taxon>Gigasporaceae</taxon>
        <taxon>Racocetra</taxon>
    </lineage>
</organism>
<feature type="non-terminal residue" evidence="1">
    <location>
        <position position="1"/>
    </location>
</feature>
<name>A0ACA9QYS0_9GLOM</name>
<evidence type="ECO:0000313" key="1">
    <source>
        <dbReference type="EMBL" id="CAG8769900.1"/>
    </source>
</evidence>